<evidence type="ECO:0000313" key="2">
    <source>
        <dbReference type="EMBL" id="GAA2247329.1"/>
    </source>
</evidence>
<evidence type="ECO:0000313" key="3">
    <source>
        <dbReference type="Proteomes" id="UP001500305"/>
    </source>
</evidence>
<comment type="caution">
    <text evidence="2">The sequence shown here is derived from an EMBL/GenBank/DDBJ whole genome shotgun (WGS) entry which is preliminary data.</text>
</comment>
<dbReference type="Proteomes" id="UP001500305">
    <property type="component" value="Unassembled WGS sequence"/>
</dbReference>
<name>A0ABN3E488_9ACTN</name>
<proteinExistence type="predicted"/>
<keyword evidence="1" id="KW-0732">Signal</keyword>
<feature type="chain" id="PRO_5045233457" description="Hemophore-related protein" evidence="1">
    <location>
        <begin position="30"/>
        <end position="132"/>
    </location>
</feature>
<feature type="signal peptide" evidence="1">
    <location>
        <begin position="1"/>
        <end position="29"/>
    </location>
</feature>
<dbReference type="EMBL" id="BAAATR010000012">
    <property type="protein sequence ID" value="GAA2247329.1"/>
    <property type="molecule type" value="Genomic_DNA"/>
</dbReference>
<gene>
    <name evidence="2" type="ORF">GCM10010430_31950</name>
</gene>
<protein>
    <recommendedName>
        <fullName evidence="4">Hemophore-related protein</fullName>
    </recommendedName>
</protein>
<reference evidence="2 3" key="1">
    <citation type="journal article" date="2019" name="Int. J. Syst. Evol. Microbiol.">
        <title>The Global Catalogue of Microorganisms (GCM) 10K type strain sequencing project: providing services to taxonomists for standard genome sequencing and annotation.</title>
        <authorList>
            <consortium name="The Broad Institute Genomics Platform"/>
            <consortium name="The Broad Institute Genome Sequencing Center for Infectious Disease"/>
            <person name="Wu L."/>
            <person name="Ma J."/>
        </authorList>
    </citation>
    <scope>NUCLEOTIDE SEQUENCE [LARGE SCALE GENOMIC DNA]</scope>
    <source>
        <strain evidence="2 3">JCM 7356</strain>
    </source>
</reference>
<organism evidence="2 3">
    <name type="scientific">Kitasatospora cystarginea</name>
    <dbReference type="NCBI Taxonomy" id="58350"/>
    <lineage>
        <taxon>Bacteria</taxon>
        <taxon>Bacillati</taxon>
        <taxon>Actinomycetota</taxon>
        <taxon>Actinomycetes</taxon>
        <taxon>Kitasatosporales</taxon>
        <taxon>Streptomycetaceae</taxon>
        <taxon>Kitasatospora</taxon>
    </lineage>
</organism>
<accession>A0ABN3E488</accession>
<sequence length="132" mass="13749">MFPNRKATAALGALTLAGALFAAAAPAQAATKPAPKGDGAVAICKRLPQTEKRLSAAITRLNGDATVPGSIARMEQRVDNAKSAGHTEIEKYLSDRLAYRKSLLPNLQSRQTDLKSVATWCGAHGHGTAAGQ</sequence>
<dbReference type="RefSeq" id="WP_344637039.1">
    <property type="nucleotide sequence ID" value="NZ_BAAATR010000012.1"/>
</dbReference>
<evidence type="ECO:0008006" key="4">
    <source>
        <dbReference type="Google" id="ProtNLM"/>
    </source>
</evidence>
<keyword evidence="3" id="KW-1185">Reference proteome</keyword>
<evidence type="ECO:0000256" key="1">
    <source>
        <dbReference type="SAM" id="SignalP"/>
    </source>
</evidence>